<feature type="transmembrane region" description="Helical" evidence="7">
    <location>
        <begin position="286"/>
        <end position="308"/>
    </location>
</feature>
<dbReference type="GO" id="GO:0022857">
    <property type="term" value="F:transmembrane transporter activity"/>
    <property type="evidence" value="ECO:0007669"/>
    <property type="project" value="InterPro"/>
</dbReference>
<feature type="transmembrane region" description="Helical" evidence="7">
    <location>
        <begin position="372"/>
        <end position="393"/>
    </location>
</feature>
<keyword evidence="4 7" id="KW-0812">Transmembrane</keyword>
<comment type="subcellular location">
    <subcellularLocation>
        <location evidence="1">Cell membrane</location>
        <topology evidence="1">Multi-pass membrane protein</topology>
    </subcellularLocation>
</comment>
<evidence type="ECO:0000256" key="6">
    <source>
        <dbReference type="ARBA" id="ARBA00023136"/>
    </source>
</evidence>
<organism evidence="9 10">
    <name type="scientific">Sulfobacillus harzensis</name>
    <dbReference type="NCBI Taxonomy" id="2729629"/>
    <lineage>
        <taxon>Bacteria</taxon>
        <taxon>Bacillati</taxon>
        <taxon>Bacillota</taxon>
        <taxon>Clostridia</taxon>
        <taxon>Eubacteriales</taxon>
        <taxon>Clostridiales Family XVII. Incertae Sedis</taxon>
        <taxon>Sulfobacillus</taxon>
    </lineage>
</organism>
<dbReference type="PROSITE" id="PS50850">
    <property type="entry name" value="MFS"/>
    <property type="match status" value="1"/>
</dbReference>
<dbReference type="GO" id="GO:0005886">
    <property type="term" value="C:plasma membrane"/>
    <property type="evidence" value="ECO:0007669"/>
    <property type="project" value="UniProtKB-SubCell"/>
</dbReference>
<evidence type="ECO:0000256" key="2">
    <source>
        <dbReference type="ARBA" id="ARBA00022448"/>
    </source>
</evidence>
<reference evidence="9 10" key="1">
    <citation type="submission" date="2020-04" db="EMBL/GenBank/DDBJ databases">
        <authorList>
            <person name="Zhang R."/>
            <person name="Schippers A."/>
        </authorList>
    </citation>
    <scope>NUCLEOTIDE SEQUENCE [LARGE SCALE GENOMIC DNA]</scope>
    <source>
        <strain evidence="9 10">DSM 109850</strain>
    </source>
</reference>
<evidence type="ECO:0000256" key="5">
    <source>
        <dbReference type="ARBA" id="ARBA00022989"/>
    </source>
</evidence>
<evidence type="ECO:0000256" key="1">
    <source>
        <dbReference type="ARBA" id="ARBA00004651"/>
    </source>
</evidence>
<dbReference type="SUPFAM" id="SSF103473">
    <property type="entry name" value="MFS general substrate transporter"/>
    <property type="match status" value="1"/>
</dbReference>
<keyword evidence="2" id="KW-0813">Transport</keyword>
<dbReference type="Pfam" id="PF07690">
    <property type="entry name" value="MFS_1"/>
    <property type="match status" value="1"/>
</dbReference>
<dbReference type="PANTHER" id="PTHR23513">
    <property type="entry name" value="INTEGRAL MEMBRANE EFFLUX PROTEIN-RELATED"/>
    <property type="match status" value="1"/>
</dbReference>
<feature type="transmembrane region" description="Helical" evidence="7">
    <location>
        <begin position="12"/>
        <end position="36"/>
    </location>
</feature>
<dbReference type="PANTHER" id="PTHR23513:SF6">
    <property type="entry name" value="MAJOR FACILITATOR SUPERFAMILY ASSOCIATED DOMAIN-CONTAINING PROTEIN"/>
    <property type="match status" value="1"/>
</dbReference>
<feature type="transmembrane region" description="Helical" evidence="7">
    <location>
        <begin position="251"/>
        <end position="274"/>
    </location>
</feature>
<gene>
    <name evidence="9" type="ORF">HIJ39_21190</name>
</gene>
<feature type="transmembrane region" description="Helical" evidence="7">
    <location>
        <begin position="48"/>
        <end position="67"/>
    </location>
</feature>
<evidence type="ECO:0000313" key="9">
    <source>
        <dbReference type="EMBL" id="NMP24827.1"/>
    </source>
</evidence>
<keyword evidence="3" id="KW-1003">Cell membrane</keyword>
<proteinExistence type="predicted"/>
<evidence type="ECO:0000313" key="10">
    <source>
        <dbReference type="Proteomes" id="UP000533476"/>
    </source>
</evidence>
<dbReference type="InterPro" id="IPR036259">
    <property type="entry name" value="MFS_trans_sf"/>
</dbReference>
<dbReference type="EMBL" id="JABBVZ010000157">
    <property type="protein sequence ID" value="NMP24827.1"/>
    <property type="molecule type" value="Genomic_DNA"/>
</dbReference>
<dbReference type="RefSeq" id="WP_169103033.1">
    <property type="nucleotide sequence ID" value="NZ_JABBVZ010000157.1"/>
</dbReference>
<evidence type="ECO:0000256" key="7">
    <source>
        <dbReference type="SAM" id="Phobius"/>
    </source>
</evidence>
<dbReference type="Proteomes" id="UP000533476">
    <property type="component" value="Unassembled WGS sequence"/>
</dbReference>
<keyword evidence="6 7" id="KW-0472">Membrane</keyword>
<dbReference type="InterPro" id="IPR020846">
    <property type="entry name" value="MFS_dom"/>
</dbReference>
<comment type="caution">
    <text evidence="9">The sequence shown here is derived from an EMBL/GenBank/DDBJ whole genome shotgun (WGS) entry which is preliminary data.</text>
</comment>
<name>A0A7Y0Q4P2_9FIRM</name>
<evidence type="ECO:0000256" key="3">
    <source>
        <dbReference type="ARBA" id="ARBA00022475"/>
    </source>
</evidence>
<dbReference type="CDD" id="cd06173">
    <property type="entry name" value="MFS_MefA_like"/>
    <property type="match status" value="1"/>
</dbReference>
<feature type="transmembrane region" description="Helical" evidence="7">
    <location>
        <begin position="223"/>
        <end position="245"/>
    </location>
</feature>
<dbReference type="InterPro" id="IPR011701">
    <property type="entry name" value="MFS"/>
</dbReference>
<protein>
    <submittedName>
        <fullName evidence="9">MFS transporter</fullName>
    </submittedName>
</protein>
<keyword evidence="10" id="KW-1185">Reference proteome</keyword>
<feature type="transmembrane region" description="Helical" evidence="7">
    <location>
        <begin position="314"/>
        <end position="334"/>
    </location>
</feature>
<sequence>MKRGLWRNRYFAILLSGQWVSQVGNTLGLMAVSWYILSATHSRSDLGYAMGVIGLAGLAGIVAGVFADRWDHRRTLVTTDALRMLLSFLVVVAALEHDLNVFLVAGALFALNLLGTLFSAAEAAYLPEVTGPEEYGDANGINQSSGALAQLGGLGLGGFLLALGGPVLLFLLNGISFAVSSGSLALTRPIAPLPKKTAKPASIRADLRQGLNVVRDSVFLRRLIPVAILLNFVAVPLNVMDVAWVRQVLHMGAVAYGIFGVAILVGIVGGSAFGNTLAEWVGFVRSVMAGLTVAGAGIAAMAIFPHFIFNMGCLFAVGVGIGAVNAVVSTRIMVATAPELRGRLAGLLSALLTVASPLGAAVVGWASGPLGLLWLFRLSGLLIFLLAFGLIGLPDAPEALVSSPMTEMPLDLD</sequence>
<keyword evidence="5 7" id="KW-1133">Transmembrane helix</keyword>
<evidence type="ECO:0000259" key="8">
    <source>
        <dbReference type="PROSITE" id="PS50850"/>
    </source>
</evidence>
<dbReference type="AlphaFoldDB" id="A0A7Y0Q4P2"/>
<feature type="transmembrane region" description="Helical" evidence="7">
    <location>
        <begin position="346"/>
        <end position="366"/>
    </location>
</feature>
<dbReference type="Gene3D" id="1.20.1250.20">
    <property type="entry name" value="MFS general substrate transporter like domains"/>
    <property type="match status" value="1"/>
</dbReference>
<feature type="domain" description="Major facilitator superfamily (MFS) profile" evidence="8">
    <location>
        <begin position="220"/>
        <end position="413"/>
    </location>
</feature>
<evidence type="ECO:0000256" key="4">
    <source>
        <dbReference type="ARBA" id="ARBA00022692"/>
    </source>
</evidence>
<accession>A0A7Y0Q4P2</accession>